<dbReference type="EMBL" id="JAMYJR010000056">
    <property type="protein sequence ID" value="MCO8277259.1"/>
    <property type="molecule type" value="Genomic_DNA"/>
</dbReference>
<comment type="caution">
    <text evidence="1">The sequence shown here is derived from an EMBL/GenBank/DDBJ whole genome shotgun (WGS) entry which is preliminary data.</text>
</comment>
<keyword evidence="2" id="KW-1185">Reference proteome</keyword>
<sequence length="376" mass="41793">MRELISMFSDHESRDELGLGRIRDTFGDLLFPGSSTQHTRARYLLIVPWCIQHAARRRTRDEARELDRIERRVIVVLRDAGETEGLIGRTDPAGVTTLPSAVYRSALRWHGIDRGVGPEVADDPTEELSRRAVQRWPATLPQPPSGFPDGLTRLRLSPAEASWLRDQLLLSAPDSLLAHLLRAGNRPNRSSTTPWQDPATRNAPPQIAGDLAHARHFSTCMYGAVLLYNLLLAEDCVRHGFNGVDPAAYQDRLVKWADTTTTLRGWDPSAMWYRLIDVNPRIAADAGARRFVNAWAKAVLNGRAGGAAVDKDMRALVAGREFAMKGSQSRLGNSRRLETWTGASGTGRMVFRWPQVRRMVIDIHDGLEARDAAATG</sequence>
<organism evidence="1 2">
    <name type="scientific">Paractinoplanes aksuensis</name>
    <dbReference type="NCBI Taxonomy" id="2939490"/>
    <lineage>
        <taxon>Bacteria</taxon>
        <taxon>Bacillati</taxon>
        <taxon>Actinomycetota</taxon>
        <taxon>Actinomycetes</taxon>
        <taxon>Micromonosporales</taxon>
        <taxon>Micromonosporaceae</taxon>
        <taxon>Paractinoplanes</taxon>
    </lineage>
</organism>
<dbReference type="InterPro" id="IPR045941">
    <property type="entry name" value="DUF6361"/>
</dbReference>
<dbReference type="Pfam" id="PF19888">
    <property type="entry name" value="DUF6361"/>
    <property type="match status" value="1"/>
</dbReference>
<reference evidence="1 2" key="1">
    <citation type="submission" date="2022-06" db="EMBL/GenBank/DDBJ databases">
        <title>New Species of the Genus Actinoplanes, ActinopZanes ferrugineus.</title>
        <authorList>
            <person name="Ding P."/>
        </authorList>
    </citation>
    <scope>NUCLEOTIDE SEQUENCE [LARGE SCALE GENOMIC DNA]</scope>
    <source>
        <strain evidence="1 2">TRM88003</strain>
    </source>
</reference>
<protein>
    <submittedName>
        <fullName evidence="1">DUF6361 family protein</fullName>
    </submittedName>
</protein>
<accession>A0ABT1E2A6</accession>
<evidence type="ECO:0000313" key="2">
    <source>
        <dbReference type="Proteomes" id="UP001523369"/>
    </source>
</evidence>
<name>A0ABT1E2A6_9ACTN</name>
<proteinExistence type="predicted"/>
<dbReference type="Proteomes" id="UP001523369">
    <property type="component" value="Unassembled WGS sequence"/>
</dbReference>
<evidence type="ECO:0000313" key="1">
    <source>
        <dbReference type="EMBL" id="MCO8277259.1"/>
    </source>
</evidence>
<gene>
    <name evidence="1" type="ORF">M1L60_42455</name>
</gene>